<comment type="pathway">
    <text evidence="4">Polyol metabolism; glycerol fermentation; glycerone phosphate from glycerol (oxidative route): step 1/2.</text>
</comment>
<dbReference type="Pfam" id="PF00465">
    <property type="entry name" value="Fe-ADH"/>
    <property type="match status" value="1"/>
</dbReference>
<comment type="catalytic activity">
    <reaction evidence="7">
        <text>glycerol + NAD(+) = dihydroxyacetone + NADH + H(+)</text>
        <dbReference type="Rhea" id="RHEA:13769"/>
        <dbReference type="ChEBI" id="CHEBI:15378"/>
        <dbReference type="ChEBI" id="CHEBI:16016"/>
        <dbReference type="ChEBI" id="CHEBI:17754"/>
        <dbReference type="ChEBI" id="CHEBI:57540"/>
        <dbReference type="ChEBI" id="CHEBI:57945"/>
        <dbReference type="EC" id="1.1.1.6"/>
    </reaction>
</comment>
<name>A0A4Y1Z953_9BACL</name>
<dbReference type="EMBL" id="BEXB01000005">
    <property type="protein sequence ID" value="GAY75421.1"/>
    <property type="molecule type" value="Genomic_DNA"/>
</dbReference>
<accession>A0A4Y1Z953</accession>
<sequence length="96" mass="10429">MEKVFVSPSRYVQGKDVFKKADQYVKKLGDLALVVADETVWKAAAEAFSAQLKKGGIEVVKEVFQGECSINEINRLTESGKAKKVNVVIGLGGGKR</sequence>
<evidence type="ECO:0000256" key="3">
    <source>
        <dbReference type="ARBA" id="ARBA00023027"/>
    </source>
</evidence>
<feature type="domain" description="Alcohol dehydrogenase iron-type/glycerol dehydrogenase GldA" evidence="8">
    <location>
        <begin position="8"/>
        <end position="95"/>
    </location>
</feature>
<reference evidence="9 10" key="1">
    <citation type="submission" date="2017-11" db="EMBL/GenBank/DDBJ databases">
        <title>Draft Genome Sequence of Sporolactobacillus inulinus NBRC 111894 Isolated from Koso, a Japanese Sugar-Vegetable Fermented Beverage.</title>
        <authorList>
            <person name="Chiou T.Y."/>
            <person name="Oshima K."/>
            <person name="Suda W."/>
            <person name="Hattori M."/>
            <person name="Takahashi T."/>
        </authorList>
    </citation>
    <scope>NUCLEOTIDE SEQUENCE [LARGE SCALE GENOMIC DNA]</scope>
    <source>
        <strain evidence="9 10">NBRC111894</strain>
    </source>
</reference>
<evidence type="ECO:0000256" key="4">
    <source>
        <dbReference type="ARBA" id="ARBA00037918"/>
    </source>
</evidence>
<comment type="caution">
    <text evidence="9">The sequence shown here is derived from an EMBL/GenBank/DDBJ whole genome shotgun (WGS) entry which is preliminary data.</text>
</comment>
<keyword evidence="1" id="KW-0479">Metal-binding</keyword>
<dbReference type="AlphaFoldDB" id="A0A4Y1Z953"/>
<dbReference type="GO" id="GO:0046872">
    <property type="term" value="F:metal ion binding"/>
    <property type="evidence" value="ECO:0007669"/>
    <property type="project" value="UniProtKB-KW"/>
</dbReference>
<evidence type="ECO:0000256" key="6">
    <source>
        <dbReference type="ARBA" id="ARBA00040132"/>
    </source>
</evidence>
<evidence type="ECO:0000256" key="7">
    <source>
        <dbReference type="ARBA" id="ARBA00049006"/>
    </source>
</evidence>
<dbReference type="Proteomes" id="UP000319716">
    <property type="component" value="Unassembled WGS sequence"/>
</dbReference>
<evidence type="ECO:0000256" key="1">
    <source>
        <dbReference type="ARBA" id="ARBA00022723"/>
    </source>
</evidence>
<proteinExistence type="predicted"/>
<protein>
    <recommendedName>
        <fullName evidence="6">Glycerol dehydrogenase</fullName>
        <ecNumber evidence="5">1.1.1.6</ecNumber>
    </recommendedName>
</protein>
<dbReference type="PANTHER" id="PTHR43616:SF5">
    <property type="entry name" value="GLYCEROL DEHYDROGENASE 1"/>
    <property type="match status" value="1"/>
</dbReference>
<dbReference type="EC" id="1.1.1.6" evidence="5"/>
<gene>
    <name evidence="9" type="ORF">NBRC111894_975</name>
</gene>
<evidence type="ECO:0000313" key="9">
    <source>
        <dbReference type="EMBL" id="GAY75421.1"/>
    </source>
</evidence>
<dbReference type="Gene3D" id="3.40.50.1970">
    <property type="match status" value="1"/>
</dbReference>
<evidence type="ECO:0000259" key="8">
    <source>
        <dbReference type="Pfam" id="PF00465"/>
    </source>
</evidence>
<keyword evidence="3" id="KW-0520">NAD</keyword>
<dbReference type="InterPro" id="IPR001670">
    <property type="entry name" value="ADH_Fe/GldA"/>
</dbReference>
<evidence type="ECO:0000256" key="5">
    <source>
        <dbReference type="ARBA" id="ARBA00039147"/>
    </source>
</evidence>
<evidence type="ECO:0000256" key="2">
    <source>
        <dbReference type="ARBA" id="ARBA00023002"/>
    </source>
</evidence>
<organism evidence="9 10">
    <name type="scientific">Sporolactobacillus inulinus</name>
    <dbReference type="NCBI Taxonomy" id="2078"/>
    <lineage>
        <taxon>Bacteria</taxon>
        <taxon>Bacillati</taxon>
        <taxon>Bacillota</taxon>
        <taxon>Bacilli</taxon>
        <taxon>Bacillales</taxon>
        <taxon>Sporolactobacillaceae</taxon>
        <taxon>Sporolactobacillus</taxon>
    </lineage>
</organism>
<evidence type="ECO:0000313" key="10">
    <source>
        <dbReference type="Proteomes" id="UP000319716"/>
    </source>
</evidence>
<keyword evidence="2 9" id="KW-0560">Oxidoreductase</keyword>
<dbReference type="GO" id="GO:0008888">
    <property type="term" value="F:glycerol dehydrogenase (NAD+) activity"/>
    <property type="evidence" value="ECO:0007669"/>
    <property type="project" value="UniProtKB-EC"/>
</dbReference>
<dbReference type="InterPro" id="IPR016205">
    <property type="entry name" value="Glycerol_DH"/>
</dbReference>
<dbReference type="SUPFAM" id="SSF56796">
    <property type="entry name" value="Dehydroquinate synthase-like"/>
    <property type="match status" value="1"/>
</dbReference>
<dbReference type="PANTHER" id="PTHR43616">
    <property type="entry name" value="GLYCEROL DEHYDROGENASE"/>
    <property type="match status" value="1"/>
</dbReference>